<protein>
    <submittedName>
        <fullName evidence="1">Uncharacterized protein</fullName>
    </submittedName>
</protein>
<gene>
    <name evidence="1" type="ORF">SAMN06295879_0250</name>
</gene>
<evidence type="ECO:0000313" key="2">
    <source>
        <dbReference type="Proteomes" id="UP000189735"/>
    </source>
</evidence>
<evidence type="ECO:0000313" key="1">
    <source>
        <dbReference type="EMBL" id="SKA80839.1"/>
    </source>
</evidence>
<proteinExistence type="predicted"/>
<reference evidence="2" key="1">
    <citation type="submission" date="2017-02" db="EMBL/GenBank/DDBJ databases">
        <authorList>
            <person name="Varghese N."/>
            <person name="Submissions S."/>
        </authorList>
    </citation>
    <scope>NUCLEOTIDE SEQUENCE [LARGE SCALE GENOMIC DNA]</scope>
    <source>
        <strain evidence="2">VKM Ac-2052</strain>
    </source>
</reference>
<sequence length="101" mass="10513">MDLFPAADAAYPIVADPTWEWYSAAYGAGFSKQETRELANVGAVTGFCATIAKFPALAAACGIAGAQWFLQAGLAANANGCVFIAAIPAPLAIRWISDNCR</sequence>
<dbReference type="EMBL" id="FUYG01000001">
    <property type="protein sequence ID" value="SKA80839.1"/>
    <property type="molecule type" value="Genomic_DNA"/>
</dbReference>
<dbReference type="Proteomes" id="UP000189735">
    <property type="component" value="Unassembled WGS sequence"/>
</dbReference>
<dbReference type="AlphaFoldDB" id="A0A1T4WU99"/>
<name>A0A1T4WU99_9MICO</name>
<organism evidence="1 2">
    <name type="scientific">Agreia bicolorata</name>
    <dbReference type="NCBI Taxonomy" id="110935"/>
    <lineage>
        <taxon>Bacteria</taxon>
        <taxon>Bacillati</taxon>
        <taxon>Actinomycetota</taxon>
        <taxon>Actinomycetes</taxon>
        <taxon>Micrococcales</taxon>
        <taxon>Microbacteriaceae</taxon>
        <taxon>Agreia</taxon>
    </lineage>
</organism>
<accession>A0A1T4WU99</accession>